<dbReference type="InterPro" id="IPR003702">
    <property type="entry name" value="ActCoA_hydro_N"/>
</dbReference>
<organism evidence="6 7">
    <name type="scientific">Anaerosporomusa subterranea</name>
    <dbReference type="NCBI Taxonomy" id="1794912"/>
    <lineage>
        <taxon>Bacteria</taxon>
        <taxon>Bacillati</taxon>
        <taxon>Bacillota</taxon>
        <taxon>Negativicutes</taxon>
        <taxon>Acetonemataceae</taxon>
        <taxon>Anaerosporomusa</taxon>
    </lineage>
</organism>
<dbReference type="Pfam" id="PF02550">
    <property type="entry name" value="AcetylCoA_hydro"/>
    <property type="match status" value="1"/>
</dbReference>
<evidence type="ECO:0000256" key="3">
    <source>
        <dbReference type="PIRSR" id="PIRSR617821-2"/>
    </source>
</evidence>
<dbReference type="PANTHER" id="PTHR43609">
    <property type="entry name" value="ACETYL-COA HYDROLASE"/>
    <property type="match status" value="1"/>
</dbReference>
<proteinExistence type="inferred from homology"/>
<comment type="similarity">
    <text evidence="1">Belongs to the acetyl-CoA hydrolase/transferase family.</text>
</comment>
<dbReference type="Gene3D" id="3.40.1080.10">
    <property type="entry name" value="Glutaconate Coenzyme A-transferase"/>
    <property type="match status" value="1"/>
</dbReference>
<dbReference type="InterPro" id="IPR038460">
    <property type="entry name" value="AcetylCoA_hyd_C_sf"/>
</dbReference>
<dbReference type="SUPFAM" id="SSF100950">
    <property type="entry name" value="NagB/RpiA/CoA transferase-like"/>
    <property type="match status" value="2"/>
</dbReference>
<comment type="caution">
    <text evidence="6">The sequence shown here is derived from an EMBL/GenBank/DDBJ whole genome shotgun (WGS) entry which is preliminary data.</text>
</comment>
<accession>A0A154BQD6</accession>
<name>A0A154BQD6_ANASB</name>
<feature type="binding site" evidence="3">
    <location>
        <position position="383"/>
    </location>
    <ligand>
        <name>CoA</name>
        <dbReference type="ChEBI" id="CHEBI:57287"/>
    </ligand>
</feature>
<feature type="domain" description="Acetyl-CoA hydrolase/transferase C-terminal" evidence="5">
    <location>
        <begin position="334"/>
        <end position="468"/>
    </location>
</feature>
<dbReference type="STRING" id="1794912.AXX12_07275"/>
<keyword evidence="6" id="KW-0378">Hydrolase</keyword>
<keyword evidence="7" id="KW-1185">Reference proteome</keyword>
<feature type="domain" description="Acetyl-CoA hydrolase/transferase N-terminal" evidence="4">
    <location>
        <begin position="16"/>
        <end position="221"/>
    </location>
</feature>
<dbReference type="GO" id="GO:0006084">
    <property type="term" value="P:acetyl-CoA metabolic process"/>
    <property type="evidence" value="ECO:0007669"/>
    <property type="project" value="InterPro"/>
</dbReference>
<protein>
    <submittedName>
        <fullName evidence="6">Acetyl-CoA hydrolase</fullName>
    </submittedName>
</protein>
<evidence type="ECO:0000313" key="7">
    <source>
        <dbReference type="Proteomes" id="UP000076268"/>
    </source>
</evidence>
<feature type="binding site" evidence="3">
    <location>
        <position position="387"/>
    </location>
    <ligand>
        <name>CoA</name>
        <dbReference type="ChEBI" id="CHEBI:57287"/>
    </ligand>
</feature>
<dbReference type="RefSeq" id="WP_066241321.1">
    <property type="nucleotide sequence ID" value="NZ_LSGP01000017.1"/>
</dbReference>
<feature type="binding site" evidence="3">
    <location>
        <position position="407"/>
    </location>
    <ligand>
        <name>CoA</name>
        <dbReference type="ChEBI" id="CHEBI:57287"/>
    </ligand>
</feature>
<dbReference type="EMBL" id="LSGP01000017">
    <property type="protein sequence ID" value="KYZ76233.1"/>
    <property type="molecule type" value="Genomic_DNA"/>
</dbReference>
<dbReference type="InterPro" id="IPR037171">
    <property type="entry name" value="NagB/RpiA_transferase-like"/>
</dbReference>
<dbReference type="InterPro" id="IPR017821">
    <property type="entry name" value="Succinate_CoA_transferase"/>
</dbReference>
<reference evidence="6 7" key="1">
    <citation type="submission" date="2016-02" db="EMBL/GenBank/DDBJ databases">
        <title>Anaerosporomusa subterraneum gen. nov., sp. nov., a spore-forming obligate anaerobe isolated from saprolite.</title>
        <authorList>
            <person name="Choi J.K."/>
            <person name="Shah M."/>
            <person name="Yee N."/>
        </authorList>
    </citation>
    <scope>NUCLEOTIDE SEQUENCE [LARGE SCALE GENOMIC DNA]</scope>
    <source>
        <strain evidence="6 7">RU4</strain>
    </source>
</reference>
<dbReference type="GO" id="GO:0003986">
    <property type="term" value="F:acetyl-CoA hydrolase activity"/>
    <property type="evidence" value="ECO:0007669"/>
    <property type="project" value="TreeGrafter"/>
</dbReference>
<evidence type="ECO:0000313" key="6">
    <source>
        <dbReference type="EMBL" id="KYZ76233.1"/>
    </source>
</evidence>
<feature type="active site" description="5-glutamyl coenzyme A thioester intermediate" evidence="2">
    <location>
        <position position="293"/>
    </location>
</feature>
<dbReference type="GO" id="GO:0006083">
    <property type="term" value="P:acetate metabolic process"/>
    <property type="evidence" value="ECO:0007669"/>
    <property type="project" value="InterPro"/>
</dbReference>
<gene>
    <name evidence="6" type="ORF">AXX12_07275</name>
</gene>
<dbReference type="OrthoDB" id="9801795at2"/>
<evidence type="ECO:0000259" key="5">
    <source>
        <dbReference type="Pfam" id="PF13336"/>
    </source>
</evidence>
<evidence type="ECO:0000259" key="4">
    <source>
        <dbReference type="Pfam" id="PF02550"/>
    </source>
</evidence>
<dbReference type="InterPro" id="IPR046433">
    <property type="entry name" value="ActCoA_hydro"/>
</dbReference>
<evidence type="ECO:0000256" key="2">
    <source>
        <dbReference type="PIRSR" id="PIRSR617821-1"/>
    </source>
</evidence>
<dbReference type="PANTHER" id="PTHR43609:SF1">
    <property type="entry name" value="ACETYL-COA HYDROLASE"/>
    <property type="match status" value="1"/>
</dbReference>
<dbReference type="InterPro" id="IPR026888">
    <property type="entry name" value="AcetylCoA_hyd_C"/>
</dbReference>
<sequence>MVLTSERLRHPRLFDKIVTADKAAELIQDGMTVGVSGFTPSGYPKAVTMALARAVKAGKKCRIAIWSGASVGPEIEEELASVGAVSRRAPYYAASNRHMRNGINQGEICYTDVHLSHLAQQIDYGFLGKLDMAIVEAVAITPEGDLILGPGVGNTPMFVKHAEKIIVEVNIAQPLELEGMHDIYVLPKPQHRREIPIYNACDRIGGPYVKCGVDRITCIVESDIPDKVRDLVQPDELSEKIAGNLIEFLEYEQKAGRIPAEMLPIQSGVGSIANAVLAGLAKSKWENLEMYSEILQDSVFNLIEAGKVTCASGCAFTPSPSVMKKFRSDPKLYRQSIVLRPLDISNHPEVIRRLGVIALNTPMEFDIYGHANSTHVIGTHMMNGIGGSGDYMRNGYMTIFTTESIAKGGAISRIVPMVSHADHTEHDAMVFITEWGVADVRGLCPRERARLIINNCAHPDYRPLLLDYFASAERKYGGHTPHDMDRALSFHSNFIHQGTMKI</sequence>
<dbReference type="Gene3D" id="3.30.750.70">
    <property type="entry name" value="4-hydroxybutyrate coenzyme like domains"/>
    <property type="match status" value="1"/>
</dbReference>
<dbReference type="FunFam" id="3.40.1080.20:FF:000001">
    <property type="entry name" value="Acetyl-CoA hydrolase Ach1"/>
    <property type="match status" value="1"/>
</dbReference>
<dbReference type="GO" id="GO:0008775">
    <property type="term" value="F:acetate CoA-transferase activity"/>
    <property type="evidence" value="ECO:0007669"/>
    <property type="project" value="InterPro"/>
</dbReference>
<dbReference type="Pfam" id="PF13336">
    <property type="entry name" value="AcetylCoA_hyd_C"/>
    <property type="match status" value="1"/>
</dbReference>
<dbReference type="AlphaFoldDB" id="A0A154BQD6"/>
<dbReference type="Gene3D" id="3.40.1080.20">
    <property type="entry name" value="Acetyl-CoA hydrolase/transferase C-terminal domain"/>
    <property type="match status" value="1"/>
</dbReference>
<evidence type="ECO:0000256" key="1">
    <source>
        <dbReference type="ARBA" id="ARBA00009632"/>
    </source>
</evidence>
<dbReference type="Proteomes" id="UP000076268">
    <property type="component" value="Unassembled WGS sequence"/>
</dbReference>
<dbReference type="NCBIfam" id="TIGR03458">
    <property type="entry name" value="YgfH_subfam"/>
    <property type="match status" value="1"/>
</dbReference>